<evidence type="ECO:0000313" key="1">
    <source>
        <dbReference type="EMBL" id="DAE26678.1"/>
    </source>
</evidence>
<dbReference type="EMBL" id="BK015822">
    <property type="protein sequence ID" value="DAE26678.1"/>
    <property type="molecule type" value="Genomic_DNA"/>
</dbReference>
<accession>A0A8S5R5F9</accession>
<protein>
    <submittedName>
        <fullName evidence="1">Uncharacterized protein</fullName>
    </submittedName>
</protein>
<reference evidence="1" key="1">
    <citation type="journal article" date="2021" name="Proc. Natl. Acad. Sci. U.S.A.">
        <title>A Catalog of Tens of Thousands of Viruses from Human Metagenomes Reveals Hidden Associations with Chronic Diseases.</title>
        <authorList>
            <person name="Tisza M.J."/>
            <person name="Buck C.B."/>
        </authorList>
    </citation>
    <scope>NUCLEOTIDE SEQUENCE</scope>
    <source>
        <strain evidence="1">CtBoB21</strain>
    </source>
</reference>
<proteinExistence type="predicted"/>
<sequence>MPFFLHPKRFVRMVLTKVLSLLFTLTSAIFAQIRHLEDKNNRSIFAVLVRSHALANK</sequence>
<organism evidence="1">
    <name type="scientific">Myoviridae sp. ctBoB21</name>
    <dbReference type="NCBI Taxonomy" id="2827287"/>
    <lineage>
        <taxon>Viruses</taxon>
        <taxon>Duplodnaviria</taxon>
        <taxon>Heunggongvirae</taxon>
        <taxon>Uroviricota</taxon>
        <taxon>Caudoviricetes</taxon>
    </lineage>
</organism>
<name>A0A8S5R5F9_9CAUD</name>